<feature type="compositionally biased region" description="Low complexity" evidence="1">
    <location>
        <begin position="162"/>
        <end position="176"/>
    </location>
</feature>
<evidence type="ECO:0000256" key="1">
    <source>
        <dbReference type="SAM" id="MobiDB-lite"/>
    </source>
</evidence>
<evidence type="ECO:0008006" key="4">
    <source>
        <dbReference type="Google" id="ProtNLM"/>
    </source>
</evidence>
<feature type="compositionally biased region" description="Basic and acidic residues" evidence="1">
    <location>
        <begin position="223"/>
        <end position="233"/>
    </location>
</feature>
<protein>
    <recommendedName>
        <fullName evidence="4">Transposase</fullName>
    </recommendedName>
</protein>
<evidence type="ECO:0000313" key="3">
    <source>
        <dbReference type="Proteomes" id="UP001500051"/>
    </source>
</evidence>
<feature type="region of interest" description="Disordered" evidence="1">
    <location>
        <begin position="162"/>
        <end position="233"/>
    </location>
</feature>
<sequence>MDLESASQELYAGSPDDFVARRKELVAQARAAKDRPLATAIGALRRPTRSAWLVNLYAREAPDELSALLDLGAALQAAQQQLSGPELRRLSADRGKALSAATRRAVEIGRDHGYDAPEAARVEVTQTLQAALADPETGAQVRLGTLSQAQSYGGFGFALEPAGSPAAEGSAAPEPAVVSPVDGPPEVDRAAEQRARAEEHRLARERAEHQLGEAEEALAAAAEEARVATERADGLAERVEQLRSELAGAEEAETAARQDARAARRLVGEREVSLQEAREALAVL</sequence>
<feature type="compositionally biased region" description="Basic and acidic residues" evidence="1">
    <location>
        <begin position="186"/>
        <end position="212"/>
    </location>
</feature>
<comment type="caution">
    <text evidence="2">The sequence shown here is derived from an EMBL/GenBank/DDBJ whole genome shotgun (WGS) entry which is preliminary data.</text>
</comment>
<dbReference type="Proteomes" id="UP001500051">
    <property type="component" value="Unassembled WGS sequence"/>
</dbReference>
<gene>
    <name evidence="2" type="ORF">GCM10022204_16230</name>
</gene>
<proteinExistence type="predicted"/>
<organism evidence="2 3">
    <name type="scientific">Microlunatus aurantiacus</name>
    <dbReference type="NCBI Taxonomy" id="446786"/>
    <lineage>
        <taxon>Bacteria</taxon>
        <taxon>Bacillati</taxon>
        <taxon>Actinomycetota</taxon>
        <taxon>Actinomycetes</taxon>
        <taxon>Propionibacteriales</taxon>
        <taxon>Propionibacteriaceae</taxon>
        <taxon>Microlunatus</taxon>
    </lineage>
</organism>
<evidence type="ECO:0000313" key="2">
    <source>
        <dbReference type="EMBL" id="GAA3700264.1"/>
    </source>
</evidence>
<dbReference type="RefSeq" id="WP_344811819.1">
    <property type="nucleotide sequence ID" value="NZ_BAAAYX010000004.1"/>
</dbReference>
<name>A0ABP7D6D9_9ACTN</name>
<reference evidence="3" key="1">
    <citation type="journal article" date="2019" name="Int. J. Syst. Evol. Microbiol.">
        <title>The Global Catalogue of Microorganisms (GCM) 10K type strain sequencing project: providing services to taxonomists for standard genome sequencing and annotation.</title>
        <authorList>
            <consortium name="The Broad Institute Genomics Platform"/>
            <consortium name="The Broad Institute Genome Sequencing Center for Infectious Disease"/>
            <person name="Wu L."/>
            <person name="Ma J."/>
        </authorList>
    </citation>
    <scope>NUCLEOTIDE SEQUENCE [LARGE SCALE GENOMIC DNA]</scope>
    <source>
        <strain evidence="3">JCM 16548</strain>
    </source>
</reference>
<accession>A0ABP7D6D9</accession>
<keyword evidence="3" id="KW-1185">Reference proteome</keyword>
<dbReference type="EMBL" id="BAAAYX010000004">
    <property type="protein sequence ID" value="GAA3700264.1"/>
    <property type="molecule type" value="Genomic_DNA"/>
</dbReference>